<comment type="caution">
    <text evidence="2">The sequence shown here is derived from an EMBL/GenBank/DDBJ whole genome shotgun (WGS) entry which is preliminary data.</text>
</comment>
<keyword evidence="1" id="KW-1133">Transmembrane helix</keyword>
<evidence type="ECO:0000313" key="3">
    <source>
        <dbReference type="Proteomes" id="UP001157418"/>
    </source>
</evidence>
<keyword evidence="1" id="KW-0812">Transmembrane</keyword>
<name>A0AAU9PU32_9ASTR</name>
<accession>A0AAU9PU32</accession>
<evidence type="ECO:0000313" key="2">
    <source>
        <dbReference type="EMBL" id="CAH1453141.1"/>
    </source>
</evidence>
<evidence type="ECO:0000256" key="1">
    <source>
        <dbReference type="SAM" id="Phobius"/>
    </source>
</evidence>
<reference evidence="2 3" key="1">
    <citation type="submission" date="2022-01" db="EMBL/GenBank/DDBJ databases">
        <authorList>
            <person name="Xiong W."/>
            <person name="Schranz E."/>
        </authorList>
    </citation>
    <scope>NUCLEOTIDE SEQUENCE [LARGE SCALE GENOMIC DNA]</scope>
</reference>
<sequence>MSIRFSSMFSTFALADGCFFGFNFIIGQHKKNQHSCWLFDCSLKCNADHPLRRVHNASSSSPLSTARCEGLLSQSLLGPDFGFIKRLPARKSHSILL</sequence>
<organism evidence="2 3">
    <name type="scientific">Lactuca virosa</name>
    <dbReference type="NCBI Taxonomy" id="75947"/>
    <lineage>
        <taxon>Eukaryota</taxon>
        <taxon>Viridiplantae</taxon>
        <taxon>Streptophyta</taxon>
        <taxon>Embryophyta</taxon>
        <taxon>Tracheophyta</taxon>
        <taxon>Spermatophyta</taxon>
        <taxon>Magnoliopsida</taxon>
        <taxon>eudicotyledons</taxon>
        <taxon>Gunneridae</taxon>
        <taxon>Pentapetalae</taxon>
        <taxon>asterids</taxon>
        <taxon>campanulids</taxon>
        <taxon>Asterales</taxon>
        <taxon>Asteraceae</taxon>
        <taxon>Cichorioideae</taxon>
        <taxon>Cichorieae</taxon>
        <taxon>Lactucinae</taxon>
        <taxon>Lactuca</taxon>
    </lineage>
</organism>
<dbReference type="Proteomes" id="UP001157418">
    <property type="component" value="Unassembled WGS sequence"/>
</dbReference>
<gene>
    <name evidence="2" type="ORF">LVIROSA_LOCUS38407</name>
</gene>
<dbReference type="AlphaFoldDB" id="A0AAU9PU32"/>
<keyword evidence="3" id="KW-1185">Reference proteome</keyword>
<evidence type="ECO:0008006" key="4">
    <source>
        <dbReference type="Google" id="ProtNLM"/>
    </source>
</evidence>
<proteinExistence type="predicted"/>
<dbReference type="EMBL" id="CAKMRJ010005745">
    <property type="protein sequence ID" value="CAH1453141.1"/>
    <property type="molecule type" value="Genomic_DNA"/>
</dbReference>
<keyword evidence="1" id="KW-0472">Membrane</keyword>
<protein>
    <recommendedName>
        <fullName evidence="4">Secreted protein</fullName>
    </recommendedName>
</protein>
<feature type="transmembrane region" description="Helical" evidence="1">
    <location>
        <begin position="6"/>
        <end position="26"/>
    </location>
</feature>